<dbReference type="EMBL" id="RCML01002884">
    <property type="protein sequence ID" value="KAG2956802.1"/>
    <property type="molecule type" value="Genomic_DNA"/>
</dbReference>
<evidence type="ECO:0000313" key="2">
    <source>
        <dbReference type="EMBL" id="KAG2808113.1"/>
    </source>
</evidence>
<dbReference type="Proteomes" id="UP000760860">
    <property type="component" value="Unassembled WGS sequence"/>
</dbReference>
<evidence type="ECO:0000256" key="1">
    <source>
        <dbReference type="SAM" id="MobiDB-lite"/>
    </source>
</evidence>
<gene>
    <name evidence="2" type="ORF">PC113_g23981</name>
    <name evidence="3" type="ORF">PC115_g23234</name>
    <name evidence="4" type="ORF">PC117_g25950</name>
    <name evidence="5" type="ORF">PC118_g24305</name>
    <name evidence="6" type="ORF">PC129_g23343</name>
</gene>
<proteinExistence type="predicted"/>
<dbReference type="Proteomes" id="UP000774804">
    <property type="component" value="Unassembled WGS sequence"/>
</dbReference>
<comment type="caution">
    <text evidence="3">The sequence shown here is derived from an EMBL/GenBank/DDBJ whole genome shotgun (WGS) entry which is preliminary data.</text>
</comment>
<reference evidence="3" key="1">
    <citation type="submission" date="2018-10" db="EMBL/GenBank/DDBJ databases">
        <title>Effector identification in a new, highly contiguous assembly of the strawberry crown rot pathogen Phytophthora cactorum.</title>
        <authorList>
            <person name="Armitage A.D."/>
            <person name="Nellist C.F."/>
            <person name="Bates H."/>
            <person name="Vickerstaff R.J."/>
            <person name="Harrison R.J."/>
        </authorList>
    </citation>
    <scope>NUCLEOTIDE SEQUENCE</scope>
    <source>
        <strain evidence="2">15-7</strain>
        <strain evidence="3">4032</strain>
        <strain evidence="4">4040</strain>
        <strain evidence="5">P415</strain>
        <strain evidence="6">P421</strain>
    </source>
</reference>
<dbReference type="Proteomes" id="UP000736787">
    <property type="component" value="Unassembled WGS sequence"/>
</dbReference>
<evidence type="ECO:0000313" key="6">
    <source>
        <dbReference type="EMBL" id="KAG3202117.1"/>
    </source>
</evidence>
<protein>
    <submittedName>
        <fullName evidence="3">Uncharacterized protein</fullName>
    </submittedName>
</protein>
<dbReference type="VEuPathDB" id="FungiDB:PC110_g803"/>
<dbReference type="EMBL" id="RCMG01002618">
    <property type="protein sequence ID" value="KAG2808113.1"/>
    <property type="molecule type" value="Genomic_DNA"/>
</dbReference>
<feature type="region of interest" description="Disordered" evidence="1">
    <location>
        <begin position="72"/>
        <end position="104"/>
    </location>
</feature>
<dbReference type="EMBL" id="RCMK01002190">
    <property type="protein sequence ID" value="KAG2883762.1"/>
    <property type="molecule type" value="Genomic_DNA"/>
</dbReference>
<dbReference type="EMBL" id="RCMV01002599">
    <property type="protein sequence ID" value="KAG3202117.1"/>
    <property type="molecule type" value="Genomic_DNA"/>
</dbReference>
<evidence type="ECO:0000313" key="7">
    <source>
        <dbReference type="Proteomes" id="UP000774804"/>
    </source>
</evidence>
<name>A0A8T1ABA0_9STRA</name>
<evidence type="ECO:0000313" key="5">
    <source>
        <dbReference type="EMBL" id="KAG2956802.1"/>
    </source>
</evidence>
<accession>A0A8T1ABA0</accession>
<dbReference type="AlphaFoldDB" id="A0A8T1ABA0"/>
<sequence length="227" mass="24239">MVEADVVIPATSEHIFADAAAESQPEDVLFLRNGCDAECEIVAVLSELVTIVIRTNDDIGNVGRESDILLGSNGDLAQVEPTQEDETKDQNYPGTELKKPESDGLEVAAVPVSDITDDTFTSNQTSAQQVSDSTLDEVVEKATEIDTPSLPITSEPTENVVEPILKDANAEEDIPMQDVVSSEASQDASSTTVDQSREPLTGMFDADASVGDFAIPSDSDDEKQPKH</sequence>
<evidence type="ECO:0000313" key="3">
    <source>
        <dbReference type="EMBL" id="KAG2877886.1"/>
    </source>
</evidence>
<feature type="compositionally biased region" description="Polar residues" evidence="1">
    <location>
        <begin position="179"/>
        <end position="194"/>
    </location>
</feature>
<feature type="region of interest" description="Disordered" evidence="1">
    <location>
        <begin position="168"/>
        <end position="227"/>
    </location>
</feature>
<dbReference type="Proteomes" id="UP000697107">
    <property type="component" value="Unassembled WGS sequence"/>
</dbReference>
<dbReference type="EMBL" id="RCMI01002225">
    <property type="protein sequence ID" value="KAG2877886.1"/>
    <property type="molecule type" value="Genomic_DNA"/>
</dbReference>
<organism evidence="3 7">
    <name type="scientific">Phytophthora cactorum</name>
    <dbReference type="NCBI Taxonomy" id="29920"/>
    <lineage>
        <taxon>Eukaryota</taxon>
        <taxon>Sar</taxon>
        <taxon>Stramenopiles</taxon>
        <taxon>Oomycota</taxon>
        <taxon>Peronosporomycetes</taxon>
        <taxon>Peronosporales</taxon>
        <taxon>Peronosporaceae</taxon>
        <taxon>Phytophthora</taxon>
    </lineage>
</organism>
<evidence type="ECO:0000313" key="4">
    <source>
        <dbReference type="EMBL" id="KAG2883762.1"/>
    </source>
</evidence>
<dbReference type="Proteomes" id="UP000735874">
    <property type="component" value="Unassembled WGS sequence"/>
</dbReference>